<name>A0AAD4H3Q4_9FUNG</name>
<evidence type="ECO:0000256" key="1">
    <source>
        <dbReference type="SAM" id="SignalP"/>
    </source>
</evidence>
<dbReference type="Gene3D" id="2.80.10.50">
    <property type="match status" value="1"/>
</dbReference>
<keyword evidence="1" id="KW-0732">Signal</keyword>
<feature type="chain" id="PRO_5042287020" evidence="1">
    <location>
        <begin position="26"/>
        <end position="188"/>
    </location>
</feature>
<proteinExistence type="predicted"/>
<dbReference type="EMBL" id="JAAAIL010001273">
    <property type="protein sequence ID" value="KAG0270936.1"/>
    <property type="molecule type" value="Genomic_DNA"/>
</dbReference>
<comment type="caution">
    <text evidence="2">The sequence shown here is derived from an EMBL/GenBank/DDBJ whole genome shotgun (WGS) entry which is preliminary data.</text>
</comment>
<organism evidence="2 3">
    <name type="scientific">Linnemannia exigua</name>
    <dbReference type="NCBI Taxonomy" id="604196"/>
    <lineage>
        <taxon>Eukaryota</taxon>
        <taxon>Fungi</taxon>
        <taxon>Fungi incertae sedis</taxon>
        <taxon>Mucoromycota</taxon>
        <taxon>Mortierellomycotina</taxon>
        <taxon>Mortierellomycetes</taxon>
        <taxon>Mortierellales</taxon>
        <taxon>Mortierellaceae</taxon>
        <taxon>Linnemannia</taxon>
    </lineage>
</organism>
<dbReference type="CDD" id="cd00161">
    <property type="entry name" value="beta-trefoil_Ricin-like"/>
    <property type="match status" value="1"/>
</dbReference>
<protein>
    <submittedName>
        <fullName evidence="2">Uncharacterized protein</fullName>
    </submittedName>
</protein>
<keyword evidence="3" id="KW-1185">Reference proteome</keyword>
<gene>
    <name evidence="2" type="ORF">BGZ95_001346</name>
</gene>
<dbReference type="AlphaFoldDB" id="A0AAD4H3Q4"/>
<feature type="signal peptide" evidence="1">
    <location>
        <begin position="1"/>
        <end position="25"/>
    </location>
</feature>
<reference evidence="2" key="1">
    <citation type="journal article" date="2020" name="Fungal Divers.">
        <title>Resolving the Mortierellaceae phylogeny through synthesis of multi-gene phylogenetics and phylogenomics.</title>
        <authorList>
            <person name="Vandepol N."/>
            <person name="Liber J."/>
            <person name="Desiro A."/>
            <person name="Na H."/>
            <person name="Kennedy M."/>
            <person name="Barry K."/>
            <person name="Grigoriev I.V."/>
            <person name="Miller A.N."/>
            <person name="O'Donnell K."/>
            <person name="Stajich J.E."/>
            <person name="Bonito G."/>
        </authorList>
    </citation>
    <scope>NUCLEOTIDE SEQUENCE</scope>
    <source>
        <strain evidence="2">NRRL 28262</strain>
    </source>
</reference>
<evidence type="ECO:0000313" key="2">
    <source>
        <dbReference type="EMBL" id="KAG0270936.1"/>
    </source>
</evidence>
<sequence length="188" mass="21172">MKCPTLLSIISTISILTILSSVALSRLTDGVYTIRSHQGSYLADNKTVPGDLVEYIRDIPASVSALPHAQWTVVQNKEASSSNLFSIRNRHSNLFLSLDHSMDTKRNPYRDDEPVRLQKEYQDWYLDSTETAGYYDIESPVMGHQEKAYAIKSPEGAEGERERRGLTLKDVVALPSTHRGWLFEAVKS</sequence>
<accession>A0AAD4H3Q4</accession>
<dbReference type="Proteomes" id="UP001194580">
    <property type="component" value="Unassembled WGS sequence"/>
</dbReference>
<evidence type="ECO:0000313" key="3">
    <source>
        <dbReference type="Proteomes" id="UP001194580"/>
    </source>
</evidence>